<dbReference type="RefSeq" id="WP_151568489.1">
    <property type="nucleotide sequence ID" value="NZ_WBMT01000025.1"/>
</dbReference>
<dbReference type="Gene3D" id="1.10.45.10">
    <property type="entry name" value="Vanillyl-alcohol Oxidase, Chain A, domain 4"/>
    <property type="match status" value="1"/>
</dbReference>
<sequence>MQPACSNFETARATLNSYDPARVFSNTFLDILLP</sequence>
<feature type="domain" description="Cholesterol oxidase substrate-binding" evidence="3">
    <location>
        <begin position="3"/>
        <end position="34"/>
    </location>
</feature>
<evidence type="ECO:0000313" key="5">
    <source>
        <dbReference type="Proteomes" id="UP000468735"/>
    </source>
</evidence>
<reference evidence="4 5" key="1">
    <citation type="submission" date="2019-09" db="EMBL/GenBank/DDBJ databases">
        <title>Actinomadura physcomitrii sp. nov., a novel actinomycete isolated from moss [Physcomitrium sphaericum (Ludw) Fuernr].</title>
        <authorList>
            <person name="Zhuang X."/>
            <person name="Liu C."/>
        </authorList>
    </citation>
    <scope>NUCLEOTIDE SEQUENCE [LARGE SCALE GENOMIC DNA]</scope>
    <source>
        <strain evidence="4 5">HMC1</strain>
    </source>
</reference>
<protein>
    <recommendedName>
        <fullName evidence="3">Cholesterol oxidase substrate-binding domain-containing protein</fullName>
    </recommendedName>
</protein>
<evidence type="ECO:0000256" key="2">
    <source>
        <dbReference type="ARBA" id="ARBA00022827"/>
    </source>
</evidence>
<dbReference type="InterPro" id="IPR016171">
    <property type="entry name" value="Vanillyl_alc_oxidase_C-sub2"/>
</dbReference>
<dbReference type="GO" id="GO:0003824">
    <property type="term" value="F:catalytic activity"/>
    <property type="evidence" value="ECO:0007669"/>
    <property type="project" value="InterPro"/>
</dbReference>
<dbReference type="OrthoDB" id="1489106at2"/>
<dbReference type="EMBL" id="WBMT01000025">
    <property type="protein sequence ID" value="KAB2341647.1"/>
    <property type="molecule type" value="Genomic_DNA"/>
</dbReference>
<organism evidence="4 5">
    <name type="scientific">Actinomadura rudentiformis</name>
    <dbReference type="NCBI Taxonomy" id="359158"/>
    <lineage>
        <taxon>Bacteria</taxon>
        <taxon>Bacillati</taxon>
        <taxon>Actinomycetota</taxon>
        <taxon>Actinomycetes</taxon>
        <taxon>Streptosporangiales</taxon>
        <taxon>Thermomonosporaceae</taxon>
        <taxon>Actinomadura</taxon>
    </lineage>
</organism>
<keyword evidence="1" id="KW-0285">Flavoprotein</keyword>
<accession>A0A6H9YDI5</accession>
<keyword evidence="5" id="KW-1185">Reference proteome</keyword>
<evidence type="ECO:0000313" key="4">
    <source>
        <dbReference type="EMBL" id="KAB2341647.1"/>
    </source>
</evidence>
<dbReference type="Proteomes" id="UP000468735">
    <property type="component" value="Unassembled WGS sequence"/>
</dbReference>
<evidence type="ECO:0000256" key="1">
    <source>
        <dbReference type="ARBA" id="ARBA00022630"/>
    </source>
</evidence>
<dbReference type="InterPro" id="IPR015213">
    <property type="entry name" value="Cholesterol_OX_subst-bd"/>
</dbReference>
<keyword evidence="2" id="KW-0274">FAD</keyword>
<gene>
    <name evidence="4" type="ORF">F8566_41355</name>
</gene>
<comment type="caution">
    <text evidence="4">The sequence shown here is derived from an EMBL/GenBank/DDBJ whole genome shotgun (WGS) entry which is preliminary data.</text>
</comment>
<dbReference type="GO" id="GO:0050660">
    <property type="term" value="F:flavin adenine dinucleotide binding"/>
    <property type="evidence" value="ECO:0007669"/>
    <property type="project" value="InterPro"/>
</dbReference>
<name>A0A6H9YDI5_9ACTN</name>
<dbReference type="SUPFAM" id="SSF55103">
    <property type="entry name" value="FAD-linked oxidases, C-terminal domain"/>
    <property type="match status" value="1"/>
</dbReference>
<proteinExistence type="predicted"/>
<evidence type="ECO:0000259" key="3">
    <source>
        <dbReference type="Pfam" id="PF09129"/>
    </source>
</evidence>
<dbReference type="Pfam" id="PF09129">
    <property type="entry name" value="Chol_subst-bind"/>
    <property type="match status" value="1"/>
</dbReference>
<dbReference type="AlphaFoldDB" id="A0A6H9YDI5"/>
<dbReference type="InterPro" id="IPR016164">
    <property type="entry name" value="FAD-linked_Oxase-like_C"/>
</dbReference>